<dbReference type="OrthoDB" id="3235041at2759"/>
<sequence>MASTQTDWESENIMQKWGAYTAKAFGQANADADADQADTGNKKGKKPLLELAFTDDSLEETDIIGDDHNVHVNAKSTVPWSDLKEHRDDYMDEQYLSDGYLMKEPSKMMRTDVVQLINHWKARQAEDEELVVFKGYRTNDGGITLIHKEPKKKTAMGKEKATDLELDEEPELDIYTDADADDIIKQLKALEGSDNDDDQDNQLEHPLMIEPNVALADIATDHDISKYSFLLNLSSHSEFHNMLITIYGRESYTSAFFPEAVHNTEDNQKEFFLWLFELAYLNEKGKVVSKDHLWWIVLAIGFLLNDIYQRQFSWPDPDGPDTRCADTMATSLCKEITIKIEGQIVESDEDVNVDADADDLTHIPHGKKAKVIVSPIAEGDADADTDTRLPAHIPKRKKAKVTVSSIPEESADADSDADIEAEFNTSNAAIYHSVRN</sequence>
<evidence type="ECO:0000313" key="1">
    <source>
        <dbReference type="EMBL" id="THH15119.1"/>
    </source>
</evidence>
<accession>A0A4S4LRZ6</accession>
<reference evidence="1 2" key="1">
    <citation type="submission" date="2019-02" db="EMBL/GenBank/DDBJ databases">
        <title>Genome sequencing of the rare red list fungi Bondarzewia mesenterica.</title>
        <authorList>
            <person name="Buettner E."/>
            <person name="Kellner H."/>
        </authorList>
    </citation>
    <scope>NUCLEOTIDE SEQUENCE [LARGE SCALE GENOMIC DNA]</scope>
    <source>
        <strain evidence="1 2">DSM 108281</strain>
    </source>
</reference>
<dbReference type="Proteomes" id="UP000310158">
    <property type="component" value="Unassembled WGS sequence"/>
</dbReference>
<dbReference type="EMBL" id="SGPL01000228">
    <property type="protein sequence ID" value="THH15119.1"/>
    <property type="molecule type" value="Genomic_DNA"/>
</dbReference>
<name>A0A4S4LRZ6_9AGAM</name>
<evidence type="ECO:0000313" key="2">
    <source>
        <dbReference type="Proteomes" id="UP000310158"/>
    </source>
</evidence>
<protein>
    <submittedName>
        <fullName evidence="1">Uncharacterized protein</fullName>
    </submittedName>
</protein>
<gene>
    <name evidence="1" type="ORF">EW146_g5308</name>
</gene>
<organism evidence="1 2">
    <name type="scientific">Bondarzewia mesenterica</name>
    <dbReference type="NCBI Taxonomy" id="1095465"/>
    <lineage>
        <taxon>Eukaryota</taxon>
        <taxon>Fungi</taxon>
        <taxon>Dikarya</taxon>
        <taxon>Basidiomycota</taxon>
        <taxon>Agaricomycotina</taxon>
        <taxon>Agaricomycetes</taxon>
        <taxon>Russulales</taxon>
        <taxon>Bondarzewiaceae</taxon>
        <taxon>Bondarzewia</taxon>
    </lineage>
</organism>
<comment type="caution">
    <text evidence="1">The sequence shown here is derived from an EMBL/GenBank/DDBJ whole genome shotgun (WGS) entry which is preliminary data.</text>
</comment>
<keyword evidence="2" id="KW-1185">Reference proteome</keyword>
<dbReference type="AlphaFoldDB" id="A0A4S4LRZ6"/>
<proteinExistence type="predicted"/>